<dbReference type="SMART" id="SM00387">
    <property type="entry name" value="HATPase_c"/>
    <property type="match status" value="1"/>
</dbReference>
<dbReference type="Pfam" id="PF07568">
    <property type="entry name" value="HisKA_2"/>
    <property type="match status" value="1"/>
</dbReference>
<dbReference type="InterPro" id="IPR036890">
    <property type="entry name" value="HATPase_C_sf"/>
</dbReference>
<organism evidence="16 17">
    <name type="scientific">Microvirga puerhi</name>
    <dbReference type="NCBI Taxonomy" id="2876078"/>
    <lineage>
        <taxon>Bacteria</taxon>
        <taxon>Pseudomonadati</taxon>
        <taxon>Pseudomonadota</taxon>
        <taxon>Alphaproteobacteria</taxon>
        <taxon>Hyphomicrobiales</taxon>
        <taxon>Methylobacteriaceae</taxon>
        <taxon>Microvirga</taxon>
    </lineage>
</organism>
<keyword evidence="7" id="KW-0547">Nucleotide-binding</keyword>
<comment type="subcellular location">
    <subcellularLocation>
        <location evidence="2">Membrane</location>
        <topology evidence="2">Multi-pass membrane protein</topology>
    </subcellularLocation>
</comment>
<dbReference type="PROSITE" id="PS50109">
    <property type="entry name" value="HIS_KIN"/>
    <property type="match status" value="1"/>
</dbReference>
<evidence type="ECO:0000313" key="17">
    <source>
        <dbReference type="Proteomes" id="UP000704176"/>
    </source>
</evidence>
<evidence type="ECO:0000256" key="8">
    <source>
        <dbReference type="ARBA" id="ARBA00022777"/>
    </source>
</evidence>
<dbReference type="InterPro" id="IPR038318">
    <property type="entry name" value="KdpD_sf"/>
</dbReference>
<dbReference type="InterPro" id="IPR025201">
    <property type="entry name" value="KdpD_TM"/>
</dbReference>
<evidence type="ECO:0000256" key="1">
    <source>
        <dbReference type="ARBA" id="ARBA00000085"/>
    </source>
</evidence>
<evidence type="ECO:0000256" key="6">
    <source>
        <dbReference type="ARBA" id="ARBA00022692"/>
    </source>
</evidence>
<feature type="coiled-coil region" evidence="13">
    <location>
        <begin position="115"/>
        <end position="142"/>
    </location>
</feature>
<dbReference type="PANTHER" id="PTHR41523">
    <property type="entry name" value="TWO-COMPONENT SYSTEM SENSOR PROTEIN"/>
    <property type="match status" value="1"/>
</dbReference>
<keyword evidence="9" id="KW-0067">ATP-binding</keyword>
<evidence type="ECO:0000256" key="2">
    <source>
        <dbReference type="ARBA" id="ARBA00004141"/>
    </source>
</evidence>
<dbReference type="Pfam" id="PF02518">
    <property type="entry name" value="HATPase_c"/>
    <property type="match status" value="1"/>
</dbReference>
<evidence type="ECO:0000256" key="12">
    <source>
        <dbReference type="ARBA" id="ARBA00023136"/>
    </source>
</evidence>
<accession>A0ABS7VH98</accession>
<comment type="catalytic activity">
    <reaction evidence="1">
        <text>ATP + protein L-histidine = ADP + protein N-phospho-L-histidine.</text>
        <dbReference type="EC" id="2.7.13.3"/>
    </reaction>
</comment>
<dbReference type="Gene3D" id="3.30.565.10">
    <property type="entry name" value="Histidine kinase-like ATPase, C-terminal domain"/>
    <property type="match status" value="1"/>
</dbReference>
<evidence type="ECO:0000256" key="13">
    <source>
        <dbReference type="SAM" id="Coils"/>
    </source>
</evidence>
<dbReference type="EC" id="2.7.13.3" evidence="3"/>
<evidence type="ECO:0000256" key="11">
    <source>
        <dbReference type="ARBA" id="ARBA00023012"/>
    </source>
</evidence>
<feature type="transmembrane region" description="Helical" evidence="14">
    <location>
        <begin position="96"/>
        <end position="115"/>
    </location>
</feature>
<evidence type="ECO:0000256" key="4">
    <source>
        <dbReference type="ARBA" id="ARBA00022553"/>
    </source>
</evidence>
<keyword evidence="5" id="KW-0808">Transferase</keyword>
<dbReference type="InterPro" id="IPR003594">
    <property type="entry name" value="HATPase_dom"/>
</dbReference>
<keyword evidence="17" id="KW-1185">Reference proteome</keyword>
<dbReference type="SUPFAM" id="SSF55874">
    <property type="entry name" value="ATPase domain of HSP90 chaperone/DNA topoisomerase II/histidine kinase"/>
    <property type="match status" value="1"/>
</dbReference>
<keyword evidence="13" id="KW-0175">Coiled coil</keyword>
<evidence type="ECO:0000259" key="15">
    <source>
        <dbReference type="PROSITE" id="PS50109"/>
    </source>
</evidence>
<dbReference type="RefSeq" id="WP_224310930.1">
    <property type="nucleotide sequence ID" value="NZ_JAIRBM010000001.1"/>
</dbReference>
<sequence>MQQAFFYGFWTRNWPVWARYLGATLVIVLTVVLHLSLTNYLPPFPYLLFFPAIVINAVLFNRGTGIYSVFLSAALARFFFIEPVGSFAVADERTNLGLLFFLMIGLVSSAIIEALHGTARHLMDANERLAAAEREKALLLEEAAHRMKNDLATLAASVRLQGHTVTDPAIQDMFTTTANRIQVLSHVQDRLRPGQGASSIVDIADFINDLCDDLKVSLIGIRPIAIRVKVEHHWLPQERSVPVGIIINELVTNCVKYAFPSDRSGTIAIVFLRQQDFYELKVSDDGVGIASTARPNAAPGLGQRLVRSMATQLGGEVTVTPTHDLAGTCAMVRFPAAIG</sequence>
<dbReference type="Gene3D" id="1.20.120.620">
    <property type="entry name" value="Backbone structure of the membrane domain of e. Coli histidine kinase receptor kdpd"/>
    <property type="match status" value="1"/>
</dbReference>
<protein>
    <recommendedName>
        <fullName evidence="3">histidine kinase</fullName>
        <ecNumber evidence="3">2.7.13.3</ecNumber>
    </recommendedName>
</protein>
<feature type="transmembrane region" description="Helical" evidence="14">
    <location>
        <begin position="43"/>
        <end position="60"/>
    </location>
</feature>
<evidence type="ECO:0000313" key="16">
    <source>
        <dbReference type="EMBL" id="MBZ6074879.1"/>
    </source>
</evidence>
<dbReference type="PANTHER" id="PTHR41523:SF8">
    <property type="entry name" value="ETHYLENE RESPONSE SENSOR PROTEIN"/>
    <property type="match status" value="1"/>
</dbReference>
<keyword evidence="12 14" id="KW-0472">Membrane</keyword>
<dbReference type="EMBL" id="JAIRBM010000001">
    <property type="protein sequence ID" value="MBZ6074879.1"/>
    <property type="molecule type" value="Genomic_DNA"/>
</dbReference>
<keyword evidence="6 14" id="KW-0812">Transmembrane</keyword>
<dbReference type="Pfam" id="PF13493">
    <property type="entry name" value="DUF4118"/>
    <property type="match status" value="1"/>
</dbReference>
<keyword evidence="8" id="KW-0418">Kinase</keyword>
<evidence type="ECO:0000256" key="9">
    <source>
        <dbReference type="ARBA" id="ARBA00022840"/>
    </source>
</evidence>
<keyword evidence="11" id="KW-0902">Two-component regulatory system</keyword>
<dbReference type="Proteomes" id="UP000704176">
    <property type="component" value="Unassembled WGS sequence"/>
</dbReference>
<dbReference type="InterPro" id="IPR005467">
    <property type="entry name" value="His_kinase_dom"/>
</dbReference>
<keyword evidence="4" id="KW-0597">Phosphoprotein</keyword>
<evidence type="ECO:0000256" key="3">
    <source>
        <dbReference type="ARBA" id="ARBA00012438"/>
    </source>
</evidence>
<evidence type="ECO:0000256" key="5">
    <source>
        <dbReference type="ARBA" id="ARBA00022679"/>
    </source>
</evidence>
<comment type="caution">
    <text evidence="16">The sequence shown here is derived from an EMBL/GenBank/DDBJ whole genome shotgun (WGS) entry which is preliminary data.</text>
</comment>
<dbReference type="InterPro" id="IPR011495">
    <property type="entry name" value="Sig_transdc_His_kin_sub2_dim/P"/>
</dbReference>
<proteinExistence type="predicted"/>
<evidence type="ECO:0000256" key="14">
    <source>
        <dbReference type="SAM" id="Phobius"/>
    </source>
</evidence>
<keyword evidence="10 14" id="KW-1133">Transmembrane helix</keyword>
<feature type="transmembrane region" description="Helical" evidence="14">
    <location>
        <begin position="67"/>
        <end position="90"/>
    </location>
</feature>
<name>A0ABS7VH98_9HYPH</name>
<reference evidence="16 17" key="1">
    <citation type="submission" date="2021-09" db="EMBL/GenBank/DDBJ databases">
        <title>The complete genome sequence of a new microorganism.</title>
        <authorList>
            <person name="Zi Z."/>
        </authorList>
    </citation>
    <scope>NUCLEOTIDE SEQUENCE [LARGE SCALE GENOMIC DNA]</scope>
    <source>
        <strain evidence="16 17">WGZ8</strain>
    </source>
</reference>
<evidence type="ECO:0000256" key="7">
    <source>
        <dbReference type="ARBA" id="ARBA00022741"/>
    </source>
</evidence>
<feature type="transmembrane region" description="Helical" evidence="14">
    <location>
        <begin position="20"/>
        <end position="37"/>
    </location>
</feature>
<evidence type="ECO:0000256" key="10">
    <source>
        <dbReference type="ARBA" id="ARBA00022989"/>
    </source>
</evidence>
<gene>
    <name evidence="16" type="ORF">K9B37_01000</name>
</gene>
<feature type="domain" description="Histidine kinase" evidence="15">
    <location>
        <begin position="142"/>
        <end position="338"/>
    </location>
</feature>